<dbReference type="PANTHER" id="PTHR36155:SF1">
    <property type="entry name" value="BLL5354 PROTEIN"/>
    <property type="match status" value="1"/>
</dbReference>
<protein>
    <recommendedName>
        <fullName evidence="3">Adenosine monophosphate-protein transferase</fullName>
    </recommendedName>
</protein>
<name>A0A2X3KJS0_9BACT</name>
<dbReference type="InterPro" id="IPR036902">
    <property type="entry name" value="Ta1353-like_sf"/>
</dbReference>
<dbReference type="RefSeq" id="WP_122030842.1">
    <property type="nucleotide sequence ID" value="NZ_LS483254.1"/>
</dbReference>
<dbReference type="SUPFAM" id="SSF103165">
    <property type="entry name" value="Ta1353-like"/>
    <property type="match status" value="1"/>
</dbReference>
<proteinExistence type="predicted"/>
<dbReference type="EMBL" id="LS483254">
    <property type="protein sequence ID" value="SQD92652.1"/>
    <property type="molecule type" value="Genomic_DNA"/>
</dbReference>
<dbReference type="OrthoDB" id="9785212at2"/>
<sequence length="160" mass="17341">MELRTVRIEKPDDVNLILGQAHFIKTVEDLHEALVTAVPGAKFGLAFCESSGPALVRLSGTDPELVELAKRNALALACGHAFILFLRGMYPINVLTAVKLVPEVCGIFCATANPVEVIVAETDQGRGILGVVDGVRTKGVEGEADREERRSFLRRIGYKL</sequence>
<evidence type="ECO:0000313" key="2">
    <source>
        <dbReference type="Proteomes" id="UP000249818"/>
    </source>
</evidence>
<evidence type="ECO:0008006" key="3">
    <source>
        <dbReference type="Google" id="ProtNLM"/>
    </source>
</evidence>
<organism evidence="1 2">
    <name type="scientific">Candidatus Bipolaricaulis anaerobius</name>
    <dbReference type="NCBI Taxonomy" id="2026885"/>
    <lineage>
        <taxon>Bacteria</taxon>
        <taxon>Candidatus Bipolaricaulota</taxon>
        <taxon>Candidatus Bipolaricaulia</taxon>
        <taxon>Candidatus Bipolaricaulales</taxon>
        <taxon>Candidatus Bipolaricaulaceae</taxon>
        <taxon>Candidatus Bipolaricaulis</taxon>
    </lineage>
</organism>
<dbReference type="Proteomes" id="UP000249818">
    <property type="component" value="Chromosome BARAN1"/>
</dbReference>
<dbReference type="KEGG" id="bana:BARAN1_0628"/>
<dbReference type="Gene3D" id="3.40.1520.10">
    <property type="entry name" value="Ta1353-like"/>
    <property type="match status" value="1"/>
</dbReference>
<keyword evidence="2" id="KW-1185">Reference proteome</keyword>
<gene>
    <name evidence="1" type="ORF">BARAN1_0628</name>
</gene>
<reference evidence="2" key="1">
    <citation type="submission" date="2018-05" db="EMBL/GenBank/DDBJ databases">
        <authorList>
            <person name="Hao L."/>
        </authorList>
    </citation>
    <scope>NUCLEOTIDE SEQUENCE [LARGE SCALE GENOMIC DNA]</scope>
</reference>
<dbReference type="InterPro" id="IPR007153">
    <property type="entry name" value="Adenosine_kinase"/>
</dbReference>
<dbReference type="Pfam" id="PF04008">
    <property type="entry name" value="Adenosine_kin"/>
    <property type="match status" value="1"/>
</dbReference>
<dbReference type="PANTHER" id="PTHR36155">
    <property type="entry name" value="BLL5354 PROTEIN"/>
    <property type="match status" value="1"/>
</dbReference>
<evidence type="ECO:0000313" key="1">
    <source>
        <dbReference type="EMBL" id="SQD92652.1"/>
    </source>
</evidence>
<accession>A0A2X3KJS0</accession>
<dbReference type="AlphaFoldDB" id="A0A2X3KJS0"/>